<comment type="caution">
    <text evidence="1">The sequence shown here is derived from an EMBL/GenBank/DDBJ whole genome shotgun (WGS) entry which is preliminary data.</text>
</comment>
<name>A0ACC1A461_9ROSI</name>
<dbReference type="Proteomes" id="UP001164250">
    <property type="component" value="Chromosome 12"/>
</dbReference>
<evidence type="ECO:0000313" key="2">
    <source>
        <dbReference type="Proteomes" id="UP001164250"/>
    </source>
</evidence>
<organism evidence="1 2">
    <name type="scientific">Pistacia atlantica</name>
    <dbReference type="NCBI Taxonomy" id="434234"/>
    <lineage>
        <taxon>Eukaryota</taxon>
        <taxon>Viridiplantae</taxon>
        <taxon>Streptophyta</taxon>
        <taxon>Embryophyta</taxon>
        <taxon>Tracheophyta</taxon>
        <taxon>Spermatophyta</taxon>
        <taxon>Magnoliopsida</taxon>
        <taxon>eudicotyledons</taxon>
        <taxon>Gunneridae</taxon>
        <taxon>Pentapetalae</taxon>
        <taxon>rosids</taxon>
        <taxon>malvids</taxon>
        <taxon>Sapindales</taxon>
        <taxon>Anacardiaceae</taxon>
        <taxon>Pistacia</taxon>
    </lineage>
</organism>
<sequence>MKSEASDIIPPRHNSATYKPSIWKYDFIQSLHTKYEEEGYRLRADTLKEDVKRMFVEVIDVLAKLELIDNIRKLGLSTFFENEIQEALDDIASIQNDKSCVEEDLYATALCFRLFRQHGYEISQDIFSGFMDEDGSFSTTKCRDAKGLIELFEASNLALEGENILDKAKVFSIGTLKDIHCCNLDSELAEKVAHALELPLHRRVPWFEVRWHINAYEKEKQMNASLLELAKLNFNRVQATLQNDLREVSRWWRNLGLIENLKFTRDRLVESFMCAVGLVYETEFSCFRIWLTKVVIFILVIDDIFDIYGSLQQLKHFTNAVDRWDSKEIEHLPECMKISFQALYDTTNEVAYEIQKKGWNDSVLPQLKKVWAEFCKSLFVEAKWYHDGHTPSLQEYLSNAWISSSGTVLSVHSFFSIMNEATVEMIEFLRKNQELVYNSSLVIRLCNDLGTSAAELERGDVASSILCYMRELDVSEEIARSHIKEMINNSWTSINGHCFTQSSLLKPFVNITTNFARVAHCLYQNGDGFGVQDRDTKEANPLFTHQTYLKLYMSFKFNYKVSKLSINKYV</sequence>
<dbReference type="EMBL" id="CM047908">
    <property type="protein sequence ID" value="KAJ0080818.1"/>
    <property type="molecule type" value="Genomic_DNA"/>
</dbReference>
<protein>
    <submittedName>
        <fullName evidence="1">Uncharacterized protein</fullName>
    </submittedName>
</protein>
<reference evidence="2" key="1">
    <citation type="journal article" date="2023" name="G3 (Bethesda)">
        <title>Genome assembly and association tests identify interacting loci associated with vigor, precocity, and sex in interspecific pistachio rootstocks.</title>
        <authorList>
            <person name="Palmer W."/>
            <person name="Jacygrad E."/>
            <person name="Sagayaradj S."/>
            <person name="Cavanaugh K."/>
            <person name="Han R."/>
            <person name="Bertier L."/>
            <person name="Beede B."/>
            <person name="Kafkas S."/>
            <person name="Golino D."/>
            <person name="Preece J."/>
            <person name="Michelmore R."/>
        </authorList>
    </citation>
    <scope>NUCLEOTIDE SEQUENCE [LARGE SCALE GENOMIC DNA]</scope>
</reference>
<evidence type="ECO:0000313" key="1">
    <source>
        <dbReference type="EMBL" id="KAJ0080818.1"/>
    </source>
</evidence>
<proteinExistence type="predicted"/>
<keyword evidence="2" id="KW-1185">Reference proteome</keyword>
<accession>A0ACC1A461</accession>
<gene>
    <name evidence="1" type="ORF">Patl1_10976</name>
</gene>